<evidence type="ECO:0000313" key="9">
    <source>
        <dbReference type="Proteomes" id="UP000054144"/>
    </source>
</evidence>
<evidence type="ECO:0000259" key="7">
    <source>
        <dbReference type="PROSITE" id="PS51171"/>
    </source>
</evidence>
<organism evidence="8 9">
    <name type="scientific">Fistulina hepatica ATCC 64428</name>
    <dbReference type="NCBI Taxonomy" id="1128425"/>
    <lineage>
        <taxon>Eukaryota</taxon>
        <taxon>Fungi</taxon>
        <taxon>Dikarya</taxon>
        <taxon>Basidiomycota</taxon>
        <taxon>Agaricomycotina</taxon>
        <taxon>Agaricomycetes</taxon>
        <taxon>Agaricomycetidae</taxon>
        <taxon>Agaricales</taxon>
        <taxon>Fistulinaceae</taxon>
        <taxon>Fistulina</taxon>
    </lineage>
</organism>
<dbReference type="Gene3D" id="3.40.190.10">
    <property type="entry name" value="Periplasmic binding protein-like II"/>
    <property type="match status" value="2"/>
</dbReference>
<feature type="domain" description="Prephenate dehydratase" evidence="7">
    <location>
        <begin position="1"/>
        <end position="178"/>
    </location>
</feature>
<comment type="pathway">
    <text evidence="1">Amino-acid biosynthesis; L-phenylalanine biosynthesis; phenylpyruvate from prephenate: step 1/1.</text>
</comment>
<keyword evidence="4" id="KW-0057">Aromatic amino acid biosynthesis</keyword>
<dbReference type="PANTHER" id="PTHR21022">
    <property type="entry name" value="PREPHENATE DEHYDRATASE P PROTEIN"/>
    <property type="match status" value="1"/>
</dbReference>
<keyword evidence="3" id="KW-0028">Amino-acid biosynthesis</keyword>
<protein>
    <recommendedName>
        <fullName evidence="2">prephenate dehydratase</fullName>
        <ecNumber evidence="2">4.2.1.51</ecNumber>
    </recommendedName>
</protein>
<keyword evidence="9" id="KW-1185">Reference proteome</keyword>
<dbReference type="EC" id="4.2.1.51" evidence="2"/>
<evidence type="ECO:0000256" key="6">
    <source>
        <dbReference type="ARBA" id="ARBA00023239"/>
    </source>
</evidence>
<dbReference type="Proteomes" id="UP000054144">
    <property type="component" value="Unassembled WGS sequence"/>
</dbReference>
<evidence type="ECO:0000256" key="3">
    <source>
        <dbReference type="ARBA" id="ARBA00022605"/>
    </source>
</evidence>
<name>A0A0D7A8J3_9AGAR</name>
<dbReference type="PROSITE" id="PS51171">
    <property type="entry name" value="PREPHENATE_DEHYDR_3"/>
    <property type="match status" value="1"/>
</dbReference>
<dbReference type="GO" id="GO:0005737">
    <property type="term" value="C:cytoplasm"/>
    <property type="evidence" value="ECO:0007669"/>
    <property type="project" value="TreeGrafter"/>
</dbReference>
<evidence type="ECO:0000256" key="5">
    <source>
        <dbReference type="ARBA" id="ARBA00023222"/>
    </source>
</evidence>
<dbReference type="GO" id="GO:0009094">
    <property type="term" value="P:L-phenylalanine biosynthetic process"/>
    <property type="evidence" value="ECO:0007669"/>
    <property type="project" value="UniProtKB-UniPathway"/>
</dbReference>
<evidence type="ECO:0000256" key="4">
    <source>
        <dbReference type="ARBA" id="ARBA00023141"/>
    </source>
</evidence>
<dbReference type="PANTHER" id="PTHR21022:SF19">
    <property type="entry name" value="PREPHENATE DEHYDRATASE-RELATED"/>
    <property type="match status" value="1"/>
</dbReference>
<evidence type="ECO:0000256" key="1">
    <source>
        <dbReference type="ARBA" id="ARBA00004741"/>
    </source>
</evidence>
<sequence>MSEVTSLKVAFLGPIGTYSHEQIPVDVLSALSSDGPLSADVAVIPHENSLFGTVAETYDALMHMSGPRIVETLTLSVQHCLLARKENASMDLSGVTSVLSHEQALGQCGKFITTYLPNATLRKTSSTAAAALSILSESGPFVAIGSHLCAEVFVGLQVLQKGIQDNSTNLTRFYIIARPDTLVPNQPSSQPHGALLFLSSSADDQNTSQVRQTSDLGRWFAIFTSRHLNPVRIDRRPSLEGGPFHDSYFIELEEDVDATQANGAGWRERIQKAVAMLSAKATVKLLGIW</sequence>
<dbReference type="CDD" id="cd13532">
    <property type="entry name" value="PBP2_PDT_like"/>
    <property type="match status" value="1"/>
</dbReference>
<dbReference type="InterPro" id="IPR001086">
    <property type="entry name" value="Preph_deHydtase"/>
</dbReference>
<accession>A0A0D7A8J3</accession>
<dbReference type="UniPathway" id="UPA00121">
    <property type="reaction ID" value="UER00345"/>
</dbReference>
<dbReference type="OrthoDB" id="983542at2759"/>
<keyword evidence="5" id="KW-0584">Phenylalanine biosynthesis</keyword>
<dbReference type="GO" id="GO:0004664">
    <property type="term" value="F:prephenate dehydratase activity"/>
    <property type="evidence" value="ECO:0007669"/>
    <property type="project" value="UniProtKB-EC"/>
</dbReference>
<reference evidence="8 9" key="1">
    <citation type="journal article" date="2015" name="Fungal Genet. Biol.">
        <title>Evolution of novel wood decay mechanisms in Agaricales revealed by the genome sequences of Fistulina hepatica and Cylindrobasidium torrendii.</title>
        <authorList>
            <person name="Floudas D."/>
            <person name="Held B.W."/>
            <person name="Riley R."/>
            <person name="Nagy L.G."/>
            <person name="Koehler G."/>
            <person name="Ransdell A.S."/>
            <person name="Younus H."/>
            <person name="Chow J."/>
            <person name="Chiniquy J."/>
            <person name="Lipzen A."/>
            <person name="Tritt A."/>
            <person name="Sun H."/>
            <person name="Haridas S."/>
            <person name="LaButti K."/>
            <person name="Ohm R.A."/>
            <person name="Kues U."/>
            <person name="Blanchette R.A."/>
            <person name="Grigoriev I.V."/>
            <person name="Minto R.E."/>
            <person name="Hibbett D.S."/>
        </authorList>
    </citation>
    <scope>NUCLEOTIDE SEQUENCE [LARGE SCALE GENOMIC DNA]</scope>
    <source>
        <strain evidence="8 9">ATCC 64428</strain>
    </source>
</reference>
<dbReference type="SUPFAM" id="SSF53850">
    <property type="entry name" value="Periplasmic binding protein-like II"/>
    <property type="match status" value="1"/>
</dbReference>
<dbReference type="AlphaFoldDB" id="A0A0D7A8J3"/>
<keyword evidence="6" id="KW-0456">Lyase</keyword>
<proteinExistence type="predicted"/>
<dbReference type="InterPro" id="IPR008242">
    <property type="entry name" value="Chor_mutase/pphenate_deHydtase"/>
</dbReference>
<gene>
    <name evidence="8" type="ORF">FISHEDRAFT_75087</name>
</gene>
<dbReference type="PIRSF" id="PIRSF001500">
    <property type="entry name" value="Chor_mut_pdt_Ppr"/>
    <property type="match status" value="1"/>
</dbReference>
<dbReference type="Pfam" id="PF00800">
    <property type="entry name" value="PDT"/>
    <property type="match status" value="1"/>
</dbReference>
<evidence type="ECO:0000313" key="8">
    <source>
        <dbReference type="EMBL" id="KIY47055.1"/>
    </source>
</evidence>
<dbReference type="EMBL" id="KN882016">
    <property type="protein sequence ID" value="KIY47055.1"/>
    <property type="molecule type" value="Genomic_DNA"/>
</dbReference>
<evidence type="ECO:0000256" key="2">
    <source>
        <dbReference type="ARBA" id="ARBA00013147"/>
    </source>
</evidence>